<keyword evidence="8 10" id="KW-0234">DNA repair</keyword>
<dbReference type="HAMAP" id="MF_00942">
    <property type="entry name" value="Nth"/>
    <property type="match status" value="1"/>
</dbReference>
<evidence type="ECO:0000256" key="3">
    <source>
        <dbReference type="ARBA" id="ARBA00022723"/>
    </source>
</evidence>
<dbReference type="SMART" id="SM00478">
    <property type="entry name" value="ENDO3c"/>
    <property type="match status" value="1"/>
</dbReference>
<dbReference type="InterPro" id="IPR003651">
    <property type="entry name" value="Endonuclease3_FeS-loop_motif"/>
</dbReference>
<evidence type="ECO:0000256" key="10">
    <source>
        <dbReference type="HAMAP-Rule" id="MF_00942"/>
    </source>
</evidence>
<evidence type="ECO:0000256" key="5">
    <source>
        <dbReference type="ARBA" id="ARBA00022801"/>
    </source>
</evidence>
<dbReference type="InterPro" id="IPR005759">
    <property type="entry name" value="Nth"/>
</dbReference>
<keyword evidence="2 10" id="KW-0004">4Fe-4S</keyword>
<dbReference type="EMBL" id="CP141614">
    <property type="protein sequence ID" value="WRP14235.1"/>
    <property type="molecule type" value="Genomic_DNA"/>
</dbReference>
<dbReference type="Pfam" id="PF00730">
    <property type="entry name" value="HhH-GPD"/>
    <property type="match status" value="1"/>
</dbReference>
<keyword evidence="7 10" id="KW-0411">Iron-sulfur</keyword>
<name>A0ABZ1BNT5_9FIRM</name>
<dbReference type="NCBIfam" id="TIGR01083">
    <property type="entry name" value="nth"/>
    <property type="match status" value="1"/>
</dbReference>
<dbReference type="EC" id="4.2.99.18" evidence="10"/>
<feature type="binding site" evidence="10">
    <location>
        <position position="225"/>
    </location>
    <ligand>
        <name>[4Fe-4S] cluster</name>
        <dbReference type="ChEBI" id="CHEBI:49883"/>
    </ligand>
</feature>
<evidence type="ECO:0000256" key="9">
    <source>
        <dbReference type="ARBA" id="ARBA00023295"/>
    </source>
</evidence>
<evidence type="ECO:0000256" key="7">
    <source>
        <dbReference type="ARBA" id="ARBA00023014"/>
    </source>
</evidence>
<dbReference type="InterPro" id="IPR023170">
    <property type="entry name" value="HhH_base_excis_C"/>
</dbReference>
<feature type="domain" description="HhH-GPD" evidence="12">
    <location>
        <begin position="49"/>
        <end position="207"/>
    </location>
</feature>
<dbReference type="Gene3D" id="1.10.340.30">
    <property type="entry name" value="Hypothetical protein, domain 2"/>
    <property type="match status" value="1"/>
</dbReference>
<comment type="catalytic activity">
    <reaction evidence="10">
        <text>2'-deoxyribonucleotide-(2'-deoxyribose 5'-phosphate)-2'-deoxyribonucleotide-DNA = a 3'-end 2'-deoxyribonucleotide-(2,3-dehydro-2,3-deoxyribose 5'-phosphate)-DNA + a 5'-end 5'-phospho-2'-deoxyribonucleoside-DNA + H(+)</text>
        <dbReference type="Rhea" id="RHEA:66592"/>
        <dbReference type="Rhea" id="RHEA-COMP:13180"/>
        <dbReference type="Rhea" id="RHEA-COMP:16897"/>
        <dbReference type="Rhea" id="RHEA-COMP:17067"/>
        <dbReference type="ChEBI" id="CHEBI:15378"/>
        <dbReference type="ChEBI" id="CHEBI:136412"/>
        <dbReference type="ChEBI" id="CHEBI:157695"/>
        <dbReference type="ChEBI" id="CHEBI:167181"/>
        <dbReference type="EC" id="4.2.99.18"/>
    </reaction>
</comment>
<protein>
    <recommendedName>
        <fullName evidence="10">Endonuclease III</fullName>
        <ecNumber evidence="10">4.2.99.18</ecNumber>
    </recommendedName>
    <alternativeName>
        <fullName evidence="10">DNA-(apurinic or apyrimidinic site) lyase</fullName>
    </alternativeName>
</protein>
<evidence type="ECO:0000313" key="13">
    <source>
        <dbReference type="EMBL" id="WRP14235.1"/>
    </source>
</evidence>
<dbReference type="GO" id="GO:0004519">
    <property type="term" value="F:endonuclease activity"/>
    <property type="evidence" value="ECO:0007669"/>
    <property type="project" value="UniProtKB-KW"/>
</dbReference>
<dbReference type="SUPFAM" id="SSF48150">
    <property type="entry name" value="DNA-glycosylase"/>
    <property type="match status" value="1"/>
</dbReference>
<feature type="binding site" evidence="10">
    <location>
        <position position="209"/>
    </location>
    <ligand>
        <name>[4Fe-4S] cluster</name>
        <dbReference type="ChEBI" id="CHEBI:49883"/>
    </ligand>
</feature>
<keyword evidence="13" id="KW-0540">Nuclease</keyword>
<dbReference type="Pfam" id="PF00633">
    <property type="entry name" value="HHH"/>
    <property type="match status" value="1"/>
</dbReference>
<gene>
    <name evidence="10 13" type="primary">nth</name>
    <name evidence="13" type="ORF">VLY81_12540</name>
</gene>
<keyword evidence="10" id="KW-0238">DNA-binding</keyword>
<feature type="binding site" evidence="10">
    <location>
        <position position="216"/>
    </location>
    <ligand>
        <name>[4Fe-4S] cluster</name>
        <dbReference type="ChEBI" id="CHEBI:49883"/>
    </ligand>
</feature>
<dbReference type="InterPro" id="IPR000445">
    <property type="entry name" value="HhH_motif"/>
</dbReference>
<evidence type="ECO:0000256" key="11">
    <source>
        <dbReference type="SAM" id="MobiDB-lite"/>
    </source>
</evidence>
<dbReference type="CDD" id="cd00056">
    <property type="entry name" value="ENDO3c"/>
    <property type="match status" value="1"/>
</dbReference>
<evidence type="ECO:0000256" key="1">
    <source>
        <dbReference type="ARBA" id="ARBA00008343"/>
    </source>
</evidence>
<keyword evidence="5 10" id="KW-0378">Hydrolase</keyword>
<keyword evidence="9 10" id="KW-0326">Glycosidase</keyword>
<keyword evidence="13" id="KW-0255">Endonuclease</keyword>
<comment type="function">
    <text evidence="10">DNA repair enzyme that has both DNA N-glycosylase activity and AP-lyase activity. The DNA N-glycosylase activity releases various damaged pyrimidines from DNA by cleaving the N-glycosidic bond, leaving an AP (apurinic/apyrimidinic) site. The AP-lyase activity cleaves the phosphodiester bond 3' to the AP site by a beta-elimination, leaving a 3'-terminal unsaturated sugar and a product with a terminal 5'-phosphate.</text>
</comment>
<feature type="region of interest" description="Disordered" evidence="11">
    <location>
        <begin position="236"/>
        <end position="264"/>
    </location>
</feature>
<keyword evidence="6 10" id="KW-0408">Iron</keyword>
<sequence>MPRDPRRESARHRRARARAILEALRARYPQVRVPLRHASPLQLLVATILSAQCTDATVNQVTPRLFSTFGDAKALAEADRQALEAIIHPTGFFRQKARMIQETARQVLTRFGGEVPRRMEELLTLPGVGRKTANVLLSAAAIGGWQGWDPEAGGLGIVVDTHVARLSRRLALTMAADPARIEQDLMALFPKGEWPTLPLRLIYFGREVCLARRPHCGACELGSVCPAGPHAGATPWLAGGREGAGRPAGGAAEPGVSSRGARSR</sequence>
<evidence type="ECO:0000256" key="8">
    <source>
        <dbReference type="ARBA" id="ARBA00023204"/>
    </source>
</evidence>
<dbReference type="PANTHER" id="PTHR10359">
    <property type="entry name" value="A/G-SPECIFIC ADENINE GLYCOSYLASE/ENDONUCLEASE III"/>
    <property type="match status" value="1"/>
</dbReference>
<evidence type="ECO:0000256" key="4">
    <source>
        <dbReference type="ARBA" id="ARBA00022763"/>
    </source>
</evidence>
<evidence type="ECO:0000259" key="12">
    <source>
        <dbReference type="SMART" id="SM00478"/>
    </source>
</evidence>
<dbReference type="RefSeq" id="WP_324668538.1">
    <property type="nucleotide sequence ID" value="NZ_CP141614.1"/>
</dbReference>
<comment type="similarity">
    <text evidence="1 10">Belongs to the Nth/MutY family.</text>
</comment>
<comment type="cofactor">
    <cofactor evidence="10">
        <name>[4Fe-4S] cluster</name>
        <dbReference type="ChEBI" id="CHEBI:49883"/>
    </cofactor>
    <text evidence="10">Binds 1 [4Fe-4S] cluster.</text>
</comment>
<dbReference type="InterPro" id="IPR003265">
    <property type="entry name" value="HhH-GPD_domain"/>
</dbReference>
<feature type="binding site" evidence="10">
    <location>
        <position position="219"/>
    </location>
    <ligand>
        <name>[4Fe-4S] cluster</name>
        <dbReference type="ChEBI" id="CHEBI:49883"/>
    </ligand>
</feature>
<dbReference type="PANTHER" id="PTHR10359:SF18">
    <property type="entry name" value="ENDONUCLEASE III"/>
    <property type="match status" value="1"/>
</dbReference>
<keyword evidence="14" id="KW-1185">Reference proteome</keyword>
<keyword evidence="4 10" id="KW-0227">DNA damage</keyword>
<keyword evidence="3 10" id="KW-0479">Metal-binding</keyword>
<proteinExistence type="inferred from homology"/>
<dbReference type="Proteomes" id="UP001333102">
    <property type="component" value="Chromosome"/>
</dbReference>
<dbReference type="Gene3D" id="1.10.1670.10">
    <property type="entry name" value="Helix-hairpin-Helix base-excision DNA repair enzymes (C-terminal)"/>
    <property type="match status" value="1"/>
</dbReference>
<keyword evidence="10" id="KW-0456">Lyase</keyword>
<accession>A0ABZ1BNT5</accession>
<reference evidence="14" key="1">
    <citation type="submission" date="2023-12" db="EMBL/GenBank/DDBJ databases">
        <title>Novel isolates from deep terrestrial aquifers shed light on the physiology and ecology of the class Limnochordia.</title>
        <authorList>
            <person name="Karnachuk O.V."/>
            <person name="Lukina A.P."/>
            <person name="Avakyan M.R."/>
            <person name="Kadnikov V."/>
            <person name="Begmatov S."/>
            <person name="Beletsky A.V."/>
            <person name="Mardanov A.V."/>
            <person name="Ravin N.V."/>
        </authorList>
    </citation>
    <scope>NUCLEOTIDE SEQUENCE [LARGE SCALE GENOMIC DNA]</scope>
    <source>
        <strain evidence="14">LN</strain>
    </source>
</reference>
<dbReference type="InterPro" id="IPR011257">
    <property type="entry name" value="DNA_glycosylase"/>
</dbReference>
<evidence type="ECO:0000256" key="6">
    <source>
        <dbReference type="ARBA" id="ARBA00023004"/>
    </source>
</evidence>
<evidence type="ECO:0000256" key="2">
    <source>
        <dbReference type="ARBA" id="ARBA00022485"/>
    </source>
</evidence>
<organism evidence="13 14">
    <name type="scientific">Geochorda subterranea</name>
    <dbReference type="NCBI Taxonomy" id="3109564"/>
    <lineage>
        <taxon>Bacteria</taxon>
        <taxon>Bacillati</taxon>
        <taxon>Bacillota</taxon>
        <taxon>Limnochordia</taxon>
        <taxon>Limnochordales</taxon>
        <taxon>Geochordaceae</taxon>
        <taxon>Geochorda</taxon>
    </lineage>
</organism>
<evidence type="ECO:0000313" key="14">
    <source>
        <dbReference type="Proteomes" id="UP001333102"/>
    </source>
</evidence>
<dbReference type="SMART" id="SM00525">
    <property type="entry name" value="FES"/>
    <property type="match status" value="1"/>
</dbReference>